<dbReference type="GO" id="GO:0003824">
    <property type="term" value="F:catalytic activity"/>
    <property type="evidence" value="ECO:0007669"/>
    <property type="project" value="InterPro"/>
</dbReference>
<reference evidence="3" key="1">
    <citation type="journal article" date="2021" name="Nat. Commun.">
        <title>Genomic analyses provide insights into spinach domestication and the genetic basis of agronomic traits.</title>
        <authorList>
            <person name="Cai X."/>
            <person name="Sun X."/>
            <person name="Xu C."/>
            <person name="Sun H."/>
            <person name="Wang X."/>
            <person name="Ge C."/>
            <person name="Zhang Z."/>
            <person name="Wang Q."/>
            <person name="Fei Z."/>
            <person name="Jiao C."/>
            <person name="Wang Q."/>
        </authorList>
    </citation>
    <scope>NUCLEOTIDE SEQUENCE [LARGE SCALE GENOMIC DNA]</scope>
    <source>
        <strain evidence="3">cv. Varoflay</strain>
    </source>
</reference>
<dbReference type="AlphaFoldDB" id="A0A9R0JUD2"/>
<dbReference type="InterPro" id="IPR036691">
    <property type="entry name" value="Endo/exonu/phosph_ase_sf"/>
</dbReference>
<evidence type="ECO:0000313" key="3">
    <source>
        <dbReference type="Proteomes" id="UP000813463"/>
    </source>
</evidence>
<dbReference type="PANTHER" id="PTHR23227">
    <property type="entry name" value="BUCENTAUR RELATED"/>
    <property type="match status" value="1"/>
</dbReference>
<name>A0A9R0JUD2_SPIOL</name>
<feature type="domain" description="Endonuclease/exonuclease/phosphatase" evidence="2">
    <location>
        <begin position="55"/>
        <end position="268"/>
    </location>
</feature>
<accession>A0A9R0JUD2</accession>
<dbReference type="Proteomes" id="UP000813463">
    <property type="component" value="Chromosome 6"/>
</dbReference>
<dbReference type="KEGG" id="soe:110787108"/>
<evidence type="ECO:0000313" key="4">
    <source>
        <dbReference type="RefSeq" id="XP_021847374.1"/>
    </source>
</evidence>
<proteinExistence type="predicted"/>
<feature type="region of interest" description="Disordered" evidence="1">
    <location>
        <begin position="19"/>
        <end position="50"/>
    </location>
</feature>
<organism evidence="3 4">
    <name type="scientific">Spinacia oleracea</name>
    <name type="common">Spinach</name>
    <dbReference type="NCBI Taxonomy" id="3562"/>
    <lineage>
        <taxon>Eukaryota</taxon>
        <taxon>Viridiplantae</taxon>
        <taxon>Streptophyta</taxon>
        <taxon>Embryophyta</taxon>
        <taxon>Tracheophyta</taxon>
        <taxon>Spermatophyta</taxon>
        <taxon>Magnoliopsida</taxon>
        <taxon>eudicotyledons</taxon>
        <taxon>Gunneridae</taxon>
        <taxon>Pentapetalae</taxon>
        <taxon>Caryophyllales</taxon>
        <taxon>Chenopodiaceae</taxon>
        <taxon>Chenopodioideae</taxon>
        <taxon>Anserineae</taxon>
        <taxon>Spinacia</taxon>
    </lineage>
</organism>
<dbReference type="Gene3D" id="3.60.10.10">
    <property type="entry name" value="Endonuclease/exonuclease/phosphatase"/>
    <property type="match status" value="1"/>
</dbReference>
<dbReference type="SUPFAM" id="SSF56219">
    <property type="entry name" value="DNase I-like"/>
    <property type="match status" value="1"/>
</dbReference>
<reference evidence="4" key="2">
    <citation type="submission" date="2025-08" db="UniProtKB">
        <authorList>
            <consortium name="RefSeq"/>
        </authorList>
    </citation>
    <scope>IDENTIFICATION</scope>
    <source>
        <tissue evidence="4">Leaf</tissue>
    </source>
</reference>
<dbReference type="GeneID" id="110787108"/>
<dbReference type="Pfam" id="PF03372">
    <property type="entry name" value="Exo_endo_phos"/>
    <property type="match status" value="1"/>
</dbReference>
<dbReference type="PANTHER" id="PTHR23227:SF67">
    <property type="entry name" value="CRANIOFACIAL DEVELOPMENT PROTEIN 2-LIKE"/>
    <property type="match status" value="1"/>
</dbReference>
<dbReference type="InterPro" id="IPR005135">
    <property type="entry name" value="Endo/exonuclease/phosphatase"/>
</dbReference>
<dbReference type="OrthoDB" id="418748at2759"/>
<sequence length="314" mass="35440">MQGCAILPRPGCSGKYARVARPSPGSGAPPKGGVNYPRFHGKGRGKDKGSRMRFGTWNIGSLTGRLVEVVEVMRRRRINILCLQETKWVGNKAREIAPWGYKLWYSGKTRGRNGVGILIDREYIDDVVDVSRKSDRIMSIKLVIGDEVVTIVSAYAPQVGLDASTRQEFWEDLEEVVQRVPRSEKLIIGGDLNGHVGSSRDGFESIHGGFGYGERNEAGNAILDFALAYDLGIMNTWFEKRDSHLVTYRSGDNTSQIDFFLVRNALRQCYTNCKVISGESKATQHKLVVLDFRGRSYIRRRRPLVEPMIKWWKL</sequence>
<keyword evidence="3" id="KW-1185">Reference proteome</keyword>
<evidence type="ECO:0000259" key="2">
    <source>
        <dbReference type="Pfam" id="PF03372"/>
    </source>
</evidence>
<evidence type="ECO:0000256" key="1">
    <source>
        <dbReference type="SAM" id="MobiDB-lite"/>
    </source>
</evidence>
<gene>
    <name evidence="4" type="primary">LOC110787108</name>
</gene>
<feature type="compositionally biased region" description="Low complexity" evidence="1">
    <location>
        <begin position="22"/>
        <end position="33"/>
    </location>
</feature>
<dbReference type="RefSeq" id="XP_021847374.1">
    <property type="nucleotide sequence ID" value="XM_021991682.1"/>
</dbReference>
<dbReference type="InterPro" id="IPR027124">
    <property type="entry name" value="Swc5/CFDP1/2"/>
</dbReference>
<dbReference type="CDD" id="cd09076">
    <property type="entry name" value="L1-EN"/>
    <property type="match status" value="1"/>
</dbReference>
<protein>
    <recommendedName>
        <fullName evidence="2">Endonuclease/exonuclease/phosphatase domain-containing protein</fullName>
    </recommendedName>
</protein>